<reference evidence="7 8" key="1">
    <citation type="submission" date="2017-02" db="EMBL/GenBank/DDBJ databases">
        <authorList>
            <person name="Peterson S.W."/>
        </authorList>
    </citation>
    <scope>NUCLEOTIDE SEQUENCE [LARGE SCALE GENOMIC DNA]</scope>
    <source>
        <strain evidence="7 8">ATCC 700135</strain>
    </source>
</reference>
<accession>A0A1T4JXE6</accession>
<comment type="function">
    <text evidence="5">Catalyzes the phosphorylation of the 3'-hydroxyl group of dephosphocoenzyme A to form coenzyme A.</text>
</comment>
<evidence type="ECO:0000256" key="3">
    <source>
        <dbReference type="ARBA" id="ARBA00022840"/>
    </source>
</evidence>
<keyword evidence="2 5" id="KW-0547">Nucleotide-binding</keyword>
<proteinExistence type="inferred from homology"/>
<dbReference type="SUPFAM" id="SSF52540">
    <property type="entry name" value="P-loop containing nucleoside triphosphate hydrolases"/>
    <property type="match status" value="1"/>
</dbReference>
<gene>
    <name evidence="5" type="primary">coaE</name>
    <name evidence="7" type="ORF">SAMN02745205_00416</name>
</gene>
<evidence type="ECO:0000256" key="2">
    <source>
        <dbReference type="ARBA" id="ARBA00022741"/>
    </source>
</evidence>
<dbReference type="RefSeq" id="WP_159100531.1">
    <property type="nucleotide sequence ID" value="NZ_FUWL01000004.1"/>
</dbReference>
<dbReference type="UniPathway" id="UPA00241">
    <property type="reaction ID" value="UER00356"/>
</dbReference>
<evidence type="ECO:0000256" key="1">
    <source>
        <dbReference type="ARBA" id="ARBA00009018"/>
    </source>
</evidence>
<dbReference type="EMBL" id="FUWL01000004">
    <property type="protein sequence ID" value="SJZ34784.1"/>
    <property type="molecule type" value="Genomic_DNA"/>
</dbReference>
<dbReference type="GO" id="GO:0015937">
    <property type="term" value="P:coenzyme A biosynthetic process"/>
    <property type="evidence" value="ECO:0007669"/>
    <property type="project" value="UniProtKB-UniRule"/>
</dbReference>
<evidence type="ECO:0000313" key="7">
    <source>
        <dbReference type="EMBL" id="SJZ34784.1"/>
    </source>
</evidence>
<dbReference type="PANTHER" id="PTHR10695:SF46">
    <property type="entry name" value="BIFUNCTIONAL COENZYME A SYNTHASE-RELATED"/>
    <property type="match status" value="1"/>
</dbReference>
<keyword evidence="5 7" id="KW-0418">Kinase</keyword>
<dbReference type="PROSITE" id="PS51219">
    <property type="entry name" value="DPCK"/>
    <property type="match status" value="1"/>
</dbReference>
<dbReference type="CDD" id="cd02022">
    <property type="entry name" value="DPCK"/>
    <property type="match status" value="1"/>
</dbReference>
<sequence length="201" mass="22946">MKPRVIGVCGLIGSGKSVVMRYFAHLGYPVYDCDDVAKEMYYIPRVRTQIAELIGLDPIDTEGRLRKTELSNALSSSLDIKTRLETIIHSALLEDFDHWCKAFSGSEVVFMESAILFSSKFNERCDVTIAVDAPEEMRRERVIRRDGDKDSQRFERVKVLQMKEAELIKHADIHIMNDNKCSIIKQLEAVSRSVFDQSIEA</sequence>
<dbReference type="AlphaFoldDB" id="A0A1T4JXE6"/>
<comment type="pathway">
    <text evidence="5">Cofactor biosynthesis; coenzyme A biosynthesis; CoA from (R)-pantothenate: step 5/5.</text>
</comment>
<keyword evidence="5" id="KW-0963">Cytoplasm</keyword>
<evidence type="ECO:0000256" key="4">
    <source>
        <dbReference type="ARBA" id="ARBA00022993"/>
    </source>
</evidence>
<dbReference type="Proteomes" id="UP000189956">
    <property type="component" value="Unassembled WGS sequence"/>
</dbReference>
<keyword evidence="3 5" id="KW-0067">ATP-binding</keyword>
<evidence type="ECO:0000313" key="8">
    <source>
        <dbReference type="Proteomes" id="UP000189956"/>
    </source>
</evidence>
<dbReference type="Gene3D" id="3.40.50.300">
    <property type="entry name" value="P-loop containing nucleotide triphosphate hydrolases"/>
    <property type="match status" value="1"/>
</dbReference>
<dbReference type="Pfam" id="PF01121">
    <property type="entry name" value="CoaE"/>
    <property type="match status" value="1"/>
</dbReference>
<dbReference type="EC" id="2.7.1.24" evidence="5 6"/>
<evidence type="ECO:0000256" key="5">
    <source>
        <dbReference type="HAMAP-Rule" id="MF_00376"/>
    </source>
</evidence>
<comment type="similarity">
    <text evidence="1 5">Belongs to the CoaE family.</text>
</comment>
<dbReference type="GO" id="GO:0005524">
    <property type="term" value="F:ATP binding"/>
    <property type="evidence" value="ECO:0007669"/>
    <property type="project" value="UniProtKB-UniRule"/>
</dbReference>
<dbReference type="InterPro" id="IPR001977">
    <property type="entry name" value="Depp_CoAkinase"/>
</dbReference>
<keyword evidence="5" id="KW-0808">Transferase</keyword>
<dbReference type="HAMAP" id="MF_00376">
    <property type="entry name" value="Dephospho_CoA_kinase"/>
    <property type="match status" value="1"/>
</dbReference>
<dbReference type="InterPro" id="IPR027417">
    <property type="entry name" value="P-loop_NTPase"/>
</dbReference>
<evidence type="ECO:0000256" key="6">
    <source>
        <dbReference type="NCBIfam" id="TIGR00152"/>
    </source>
</evidence>
<comment type="subcellular location">
    <subcellularLocation>
        <location evidence="5">Cytoplasm</location>
    </subcellularLocation>
</comment>
<dbReference type="NCBIfam" id="TIGR00152">
    <property type="entry name" value="dephospho-CoA kinase"/>
    <property type="match status" value="1"/>
</dbReference>
<organism evidence="7 8">
    <name type="scientific">Porphyromonas cangingivalis</name>
    <dbReference type="NCBI Taxonomy" id="36874"/>
    <lineage>
        <taxon>Bacteria</taxon>
        <taxon>Pseudomonadati</taxon>
        <taxon>Bacteroidota</taxon>
        <taxon>Bacteroidia</taxon>
        <taxon>Bacteroidales</taxon>
        <taxon>Porphyromonadaceae</taxon>
        <taxon>Porphyromonas</taxon>
    </lineage>
</organism>
<name>A0A1T4JXE6_PORCN</name>
<dbReference type="PANTHER" id="PTHR10695">
    <property type="entry name" value="DEPHOSPHO-COA KINASE-RELATED"/>
    <property type="match status" value="1"/>
</dbReference>
<keyword evidence="4 5" id="KW-0173">Coenzyme A biosynthesis</keyword>
<dbReference type="GO" id="GO:0004140">
    <property type="term" value="F:dephospho-CoA kinase activity"/>
    <property type="evidence" value="ECO:0007669"/>
    <property type="project" value="UniProtKB-UniRule"/>
</dbReference>
<dbReference type="GO" id="GO:0005737">
    <property type="term" value="C:cytoplasm"/>
    <property type="evidence" value="ECO:0007669"/>
    <property type="project" value="UniProtKB-SubCell"/>
</dbReference>
<feature type="binding site" evidence="5">
    <location>
        <begin position="13"/>
        <end position="18"/>
    </location>
    <ligand>
        <name>ATP</name>
        <dbReference type="ChEBI" id="CHEBI:30616"/>
    </ligand>
</feature>
<protein>
    <recommendedName>
        <fullName evidence="5 6">Dephospho-CoA kinase</fullName>
        <ecNumber evidence="5 6">2.7.1.24</ecNumber>
    </recommendedName>
    <alternativeName>
        <fullName evidence="5">Dephosphocoenzyme A kinase</fullName>
    </alternativeName>
</protein>
<comment type="catalytic activity">
    <reaction evidence="5">
        <text>3'-dephospho-CoA + ATP = ADP + CoA + H(+)</text>
        <dbReference type="Rhea" id="RHEA:18245"/>
        <dbReference type="ChEBI" id="CHEBI:15378"/>
        <dbReference type="ChEBI" id="CHEBI:30616"/>
        <dbReference type="ChEBI" id="CHEBI:57287"/>
        <dbReference type="ChEBI" id="CHEBI:57328"/>
        <dbReference type="ChEBI" id="CHEBI:456216"/>
        <dbReference type="EC" id="2.7.1.24"/>
    </reaction>
</comment>